<feature type="domain" description="Tetrapyrrole methylase" evidence="7">
    <location>
        <begin position="50"/>
        <end position="235"/>
    </location>
</feature>
<dbReference type="GO" id="GO:0008276">
    <property type="term" value="F:protein methyltransferase activity"/>
    <property type="evidence" value="ECO:0007669"/>
    <property type="project" value="InterPro"/>
</dbReference>
<keyword evidence="5" id="KW-0949">S-adenosyl-L-methionine</keyword>
<keyword evidence="2" id="KW-0169">Cobalamin biosynthesis</keyword>
<dbReference type="GO" id="GO:0032259">
    <property type="term" value="P:methylation"/>
    <property type="evidence" value="ECO:0007669"/>
    <property type="project" value="UniProtKB-KW"/>
</dbReference>
<dbReference type="InterPro" id="IPR035996">
    <property type="entry name" value="4pyrrol_Methylase_sf"/>
</dbReference>
<gene>
    <name evidence="8" type="primary">cbiE</name>
    <name evidence="8" type="ORF">F0357_12380</name>
</gene>
<accession>A0A6A7Y2V5</accession>
<dbReference type="PIRSF" id="PIRSF036428">
    <property type="entry name" value="CobL"/>
    <property type="match status" value="1"/>
</dbReference>
<dbReference type="AlphaFoldDB" id="A0A6A7Y2V5"/>
<proteinExistence type="predicted"/>
<dbReference type="InterPro" id="IPR014776">
    <property type="entry name" value="4pyrrole_Mease_sub2"/>
</dbReference>
<organism evidence="8 9">
    <name type="scientific">Segnochrobactrum spirostomi</name>
    <dbReference type="NCBI Taxonomy" id="2608987"/>
    <lineage>
        <taxon>Bacteria</taxon>
        <taxon>Pseudomonadati</taxon>
        <taxon>Pseudomonadota</taxon>
        <taxon>Alphaproteobacteria</taxon>
        <taxon>Hyphomicrobiales</taxon>
        <taxon>Segnochrobactraceae</taxon>
        <taxon>Segnochrobactrum</taxon>
    </lineage>
</organism>
<comment type="caution">
    <text evidence="8">The sequence shown here is derived from an EMBL/GenBank/DDBJ whole genome shotgun (WGS) entry which is preliminary data.</text>
</comment>
<evidence type="ECO:0000256" key="3">
    <source>
        <dbReference type="ARBA" id="ARBA00022603"/>
    </source>
</evidence>
<feature type="compositionally biased region" description="Low complexity" evidence="6">
    <location>
        <begin position="1"/>
        <end position="12"/>
    </location>
</feature>
<dbReference type="EMBL" id="VWNA01000001">
    <property type="protein sequence ID" value="MQT13423.1"/>
    <property type="molecule type" value="Genomic_DNA"/>
</dbReference>
<dbReference type="NCBIfam" id="TIGR02467">
    <property type="entry name" value="CbiE"/>
    <property type="match status" value="1"/>
</dbReference>
<dbReference type="PANTHER" id="PTHR43182">
    <property type="entry name" value="COBALT-PRECORRIN-6B C(15)-METHYLTRANSFERASE (DECARBOXYLATING)"/>
    <property type="match status" value="1"/>
</dbReference>
<evidence type="ECO:0000256" key="6">
    <source>
        <dbReference type="SAM" id="MobiDB-lite"/>
    </source>
</evidence>
<dbReference type="InterPro" id="IPR014008">
    <property type="entry name" value="Cbl_synth_MTase_CbiT"/>
</dbReference>
<reference evidence="8 9" key="1">
    <citation type="submission" date="2019-09" db="EMBL/GenBank/DDBJ databases">
        <title>Segnochrobactrum spirostomi gen. nov., sp. nov., isolated from the ciliate Spirostomum cf. yagiui and description of a novel family, Segnochrobactraceae fam. nov. within the order Rhizobiales of the class Alphaproteobacteria.</title>
        <authorList>
            <person name="Akter S."/>
            <person name="Shazib S.U.A."/>
            <person name="Shin M.K."/>
        </authorList>
    </citation>
    <scope>NUCLEOTIDE SEQUENCE [LARGE SCALE GENOMIC DNA]</scope>
    <source>
        <strain evidence="8 9">Sp-1</strain>
    </source>
</reference>
<protein>
    <submittedName>
        <fullName evidence="8">Precorrin-6y C5,15-methyltransferase (Decarboxylating) subunit CbiE</fullName>
    </submittedName>
</protein>
<evidence type="ECO:0000313" key="9">
    <source>
        <dbReference type="Proteomes" id="UP000332515"/>
    </source>
</evidence>
<dbReference type="GO" id="GO:0009236">
    <property type="term" value="P:cobalamin biosynthetic process"/>
    <property type="evidence" value="ECO:0007669"/>
    <property type="project" value="UniProtKB-UniPathway"/>
</dbReference>
<evidence type="ECO:0000313" key="8">
    <source>
        <dbReference type="EMBL" id="MQT13423.1"/>
    </source>
</evidence>
<dbReference type="Gene3D" id="3.40.1010.10">
    <property type="entry name" value="Cobalt-precorrin-4 Transmethylase, Domain 1"/>
    <property type="match status" value="1"/>
</dbReference>
<comment type="pathway">
    <text evidence="1">Cofactor biosynthesis; adenosylcobalamin biosynthesis.</text>
</comment>
<sequence length="445" mass="45795">MPDPSDSAAPAARGHHATADAAPASLANSPAGYPETIPDVRAADGPGRWLSVVGLGEDGLDGLSPAARAAIEAAELVFGGSRHLALAAAAIRGAAHPWPTPFDVAAVTAARGRRVAVLASGDPFFHGVGSVIARTIPPTEMQVFPAPSAIALAAARLGWAEQDATALSVHGRPLDLVRPHLQPGRRLIVLTSDRDGPAALAGLMTETGFGPSRLIFLEALGGPHERVRAATAEDFAFTDVADLNVVAIEVAAAAGARIIARAPGLPDDLFEHDGQITKREVRAIALAALGPRRGERLWDIGAGSGSIGLEWMLADPSLTAIAVEPRADRAARIARNASAFGVPGLTIVRGEAPAALDGLAAPDAVFIGGGASRPGVLDAAIAALKVGGRLVVNAVTIETETILADRHARLGGDLVRIDIARAETIGGFRGWTPARPVVQWRWEKP</sequence>
<name>A0A6A7Y2V5_9HYPH</name>
<dbReference type="Gene3D" id="3.40.50.150">
    <property type="entry name" value="Vaccinia Virus protein VP39"/>
    <property type="match status" value="1"/>
</dbReference>
<feature type="region of interest" description="Disordered" evidence="6">
    <location>
        <begin position="1"/>
        <end position="40"/>
    </location>
</feature>
<dbReference type="InterPro" id="IPR029063">
    <property type="entry name" value="SAM-dependent_MTases_sf"/>
</dbReference>
<keyword evidence="9" id="KW-1185">Reference proteome</keyword>
<dbReference type="InterPro" id="IPR006365">
    <property type="entry name" value="Cbl_synth_CobL"/>
</dbReference>
<feature type="compositionally biased region" description="Low complexity" evidence="6">
    <location>
        <begin position="19"/>
        <end position="31"/>
    </location>
</feature>
<evidence type="ECO:0000256" key="1">
    <source>
        <dbReference type="ARBA" id="ARBA00004953"/>
    </source>
</evidence>
<dbReference type="SUPFAM" id="SSF53335">
    <property type="entry name" value="S-adenosyl-L-methionine-dependent methyltransferases"/>
    <property type="match status" value="1"/>
</dbReference>
<dbReference type="UniPathway" id="UPA00148"/>
<dbReference type="PANTHER" id="PTHR43182:SF1">
    <property type="entry name" value="COBALT-PRECORRIN-7 C(5)-METHYLTRANSFERASE"/>
    <property type="match status" value="1"/>
</dbReference>
<evidence type="ECO:0000259" key="7">
    <source>
        <dbReference type="Pfam" id="PF00590"/>
    </source>
</evidence>
<dbReference type="InterPro" id="IPR014777">
    <property type="entry name" value="4pyrrole_Mease_sub1"/>
</dbReference>
<dbReference type="Proteomes" id="UP000332515">
    <property type="component" value="Unassembled WGS sequence"/>
</dbReference>
<dbReference type="InterPro" id="IPR000878">
    <property type="entry name" value="4pyrrol_Mease"/>
</dbReference>
<dbReference type="RefSeq" id="WP_153481955.1">
    <property type="nucleotide sequence ID" value="NZ_VWNA01000001.1"/>
</dbReference>
<dbReference type="CDD" id="cd11644">
    <property type="entry name" value="Precorrin-6Y-MT"/>
    <property type="match status" value="1"/>
</dbReference>
<dbReference type="NCBIfam" id="TIGR02469">
    <property type="entry name" value="CbiT"/>
    <property type="match status" value="1"/>
</dbReference>
<evidence type="ECO:0000256" key="2">
    <source>
        <dbReference type="ARBA" id="ARBA00022573"/>
    </source>
</evidence>
<dbReference type="SUPFAM" id="SSF53790">
    <property type="entry name" value="Tetrapyrrole methylase"/>
    <property type="match status" value="1"/>
</dbReference>
<dbReference type="Gene3D" id="3.30.950.10">
    <property type="entry name" value="Methyltransferase, Cobalt-precorrin-4 Transmethylase, Domain 2"/>
    <property type="match status" value="1"/>
</dbReference>
<dbReference type="InterPro" id="IPR012818">
    <property type="entry name" value="CbiE"/>
</dbReference>
<dbReference type="InterPro" id="IPR050714">
    <property type="entry name" value="Cobalamin_biosynth_MTase"/>
</dbReference>
<keyword evidence="4 8" id="KW-0808">Transferase</keyword>
<evidence type="ECO:0000256" key="4">
    <source>
        <dbReference type="ARBA" id="ARBA00022679"/>
    </source>
</evidence>
<keyword evidence="3 8" id="KW-0489">Methyltransferase</keyword>
<evidence type="ECO:0000256" key="5">
    <source>
        <dbReference type="ARBA" id="ARBA00022691"/>
    </source>
</evidence>
<dbReference type="Pfam" id="PF00590">
    <property type="entry name" value="TP_methylase"/>
    <property type="match status" value="1"/>
</dbReference>